<evidence type="ECO:0000256" key="4">
    <source>
        <dbReference type="SAM" id="MobiDB-lite"/>
    </source>
</evidence>
<evidence type="ECO:0000256" key="3">
    <source>
        <dbReference type="HAMAP-Rule" id="MF_01875"/>
    </source>
</evidence>
<keyword evidence="7" id="KW-1185">Reference proteome</keyword>
<dbReference type="GO" id="GO:0006303">
    <property type="term" value="P:double-strand break repair via nonhomologous end joining"/>
    <property type="evidence" value="ECO:0007669"/>
    <property type="project" value="UniProtKB-UniRule"/>
</dbReference>
<dbReference type="CDD" id="cd00789">
    <property type="entry name" value="KU_like"/>
    <property type="match status" value="1"/>
</dbReference>
<name>A0A345XTQ1_9ACTN</name>
<dbReference type="PIRSF" id="PIRSF006493">
    <property type="entry name" value="Prok_Ku"/>
    <property type="match status" value="1"/>
</dbReference>
<feature type="region of interest" description="Disordered" evidence="4">
    <location>
        <begin position="226"/>
        <end position="245"/>
    </location>
</feature>
<feature type="region of interest" description="Disordered" evidence="4">
    <location>
        <begin position="254"/>
        <end position="342"/>
    </location>
</feature>
<feature type="domain" description="Ku" evidence="5">
    <location>
        <begin position="53"/>
        <end position="183"/>
    </location>
</feature>
<evidence type="ECO:0000256" key="1">
    <source>
        <dbReference type="ARBA" id="ARBA00023125"/>
    </source>
</evidence>
<dbReference type="InterPro" id="IPR009187">
    <property type="entry name" value="Prok_Ku"/>
</dbReference>
<keyword evidence="3" id="KW-0227">DNA damage</keyword>
<evidence type="ECO:0000313" key="6">
    <source>
        <dbReference type="EMBL" id="AXK35017.1"/>
    </source>
</evidence>
<comment type="function">
    <text evidence="3">With LigD forms a non-homologous end joining (NHEJ) DNA repair enzyme, which repairs dsDNA breaks with reduced fidelity. Binds linear dsDNA with 5'- and 3'- overhangs but not closed circular dsDNA nor ssDNA. Recruits and stimulates the ligase activity of LigD.</text>
</comment>
<dbReference type="KEGG" id="sarm:DVA86_22590"/>
<feature type="compositionally biased region" description="Basic residues" evidence="4">
    <location>
        <begin position="267"/>
        <end position="284"/>
    </location>
</feature>
<keyword evidence="3" id="KW-0234">DNA repair</keyword>
<comment type="subunit">
    <text evidence="3">Homodimer. Interacts with LigD.</text>
</comment>
<feature type="compositionally biased region" description="Basic and acidic residues" evidence="4">
    <location>
        <begin position="303"/>
        <end position="342"/>
    </location>
</feature>
<dbReference type="AlphaFoldDB" id="A0A345XTQ1"/>
<gene>
    <name evidence="3" type="primary">ku</name>
    <name evidence="6" type="ORF">DVA86_22590</name>
</gene>
<keyword evidence="2 3" id="KW-0233">DNA recombination</keyword>
<dbReference type="Proteomes" id="UP000254425">
    <property type="component" value="Chromosome"/>
</dbReference>
<dbReference type="GO" id="GO:0003690">
    <property type="term" value="F:double-stranded DNA binding"/>
    <property type="evidence" value="ECO:0007669"/>
    <property type="project" value="UniProtKB-UniRule"/>
</dbReference>
<evidence type="ECO:0000259" key="5">
    <source>
        <dbReference type="SMART" id="SM00559"/>
    </source>
</evidence>
<dbReference type="FunFam" id="2.40.290.10:FF:000004">
    <property type="entry name" value="Non-homologous end joining protein Ku"/>
    <property type="match status" value="1"/>
</dbReference>
<dbReference type="GO" id="GO:0006310">
    <property type="term" value="P:DNA recombination"/>
    <property type="evidence" value="ECO:0007669"/>
    <property type="project" value="UniProtKB-KW"/>
</dbReference>
<dbReference type="SMART" id="SM00559">
    <property type="entry name" value="Ku78"/>
    <property type="match status" value="1"/>
</dbReference>
<sequence>MARAIWSGVVTFGLVSVPVQLFTATEDHTVHFRQFQRGTTDRVRNKRVNERTGKEVGYDDIVKGYDLGGGEYVMVEPGELDDIAPGKSQVIEISSFVDLDAVEPVFFDRTYYLAPQGDENTKVYELLRAALAKENKTGIATFVMRSKQYLVALSAQEDLLVLHTLHWADEVRDPYRELPVLPEDGETTGRELDTARQLIDTLSGEWRPEDYRDTYEERVRELVDAKAKGETVVTEEEPPEPTNVVDLMDALQRSVDESRGGRGGRGGGRKGASRTKAGRKRSSRTKASGTKASGSGGRSSGKARFEGLNKSELYEEASRHDISGRSRMTRDQLVRALAKEAS</sequence>
<dbReference type="NCBIfam" id="TIGR02772">
    <property type="entry name" value="Ku_bact"/>
    <property type="match status" value="1"/>
</dbReference>
<organism evidence="6 7">
    <name type="scientific">Streptomyces armeniacus</name>
    <dbReference type="NCBI Taxonomy" id="83291"/>
    <lineage>
        <taxon>Bacteria</taxon>
        <taxon>Bacillati</taxon>
        <taxon>Actinomycetota</taxon>
        <taxon>Actinomycetes</taxon>
        <taxon>Kitasatosporales</taxon>
        <taxon>Streptomycetaceae</taxon>
        <taxon>Streptomyces</taxon>
    </lineage>
</organism>
<dbReference type="HAMAP" id="MF_01875">
    <property type="entry name" value="Prokaryotic_Ku"/>
    <property type="match status" value="1"/>
</dbReference>
<dbReference type="InterPro" id="IPR006164">
    <property type="entry name" value="DNA_bd_Ku70/Ku80"/>
</dbReference>
<dbReference type="RefSeq" id="WP_208880891.1">
    <property type="nucleotide sequence ID" value="NZ_CP031320.1"/>
</dbReference>
<keyword evidence="1 3" id="KW-0238">DNA-binding</keyword>
<comment type="similarity">
    <text evidence="3">Belongs to the prokaryotic Ku family.</text>
</comment>
<dbReference type="PANTHER" id="PTHR41251">
    <property type="entry name" value="NON-HOMOLOGOUS END JOINING PROTEIN KU"/>
    <property type="match status" value="1"/>
</dbReference>
<accession>A0A345XTQ1</accession>
<protein>
    <recommendedName>
        <fullName evidence="3">Non-homologous end joining protein Ku</fullName>
    </recommendedName>
</protein>
<proteinExistence type="inferred from homology"/>
<dbReference type="InterPro" id="IPR016194">
    <property type="entry name" value="SPOC-like_C_dom_sf"/>
</dbReference>
<dbReference type="SUPFAM" id="SSF100939">
    <property type="entry name" value="SPOC domain-like"/>
    <property type="match status" value="1"/>
</dbReference>
<evidence type="ECO:0000256" key="2">
    <source>
        <dbReference type="ARBA" id="ARBA00023172"/>
    </source>
</evidence>
<dbReference type="EMBL" id="CP031320">
    <property type="protein sequence ID" value="AXK35017.1"/>
    <property type="molecule type" value="Genomic_DNA"/>
</dbReference>
<dbReference type="Gene3D" id="2.40.290.10">
    <property type="match status" value="1"/>
</dbReference>
<dbReference type="PANTHER" id="PTHR41251:SF1">
    <property type="entry name" value="NON-HOMOLOGOUS END JOINING PROTEIN KU"/>
    <property type="match status" value="1"/>
</dbReference>
<reference evidence="6 7" key="1">
    <citation type="submission" date="2018-07" db="EMBL/GenBank/DDBJ databases">
        <title>Draft genome of the type strain Streptomyces armeniacus ATCC 15676.</title>
        <authorList>
            <person name="Labana P."/>
            <person name="Gosse J.T."/>
            <person name="Boddy C.N."/>
        </authorList>
    </citation>
    <scope>NUCLEOTIDE SEQUENCE [LARGE SCALE GENOMIC DNA]</scope>
    <source>
        <strain evidence="6 7">ATCC 15676</strain>
    </source>
</reference>
<evidence type="ECO:0000313" key="7">
    <source>
        <dbReference type="Proteomes" id="UP000254425"/>
    </source>
</evidence>
<dbReference type="Pfam" id="PF02735">
    <property type="entry name" value="Ku"/>
    <property type="match status" value="1"/>
</dbReference>